<evidence type="ECO:0000313" key="1">
    <source>
        <dbReference type="EMBL" id="KAF9644338.1"/>
    </source>
</evidence>
<sequence>MSAASLKIYCPCLNPNSLPPPPNLPSSSYSYHEIHDLYFCEECDSIRCNRCVSVEVSGYYCPNCLFEVPSASVRGEKNRCARNCFLCPSCKNTLIVVPSDPPESADGRISSINTLGDPPFFLYCSHCRWDSAEVGITFEKPTSLANQLQKYEDSAPDNLEFERLKEHFEPFIRASSASSSVTHHLHTAQHIHSNPITAAASDALSRDVPGVSKYNPLSRSRVGRDKANRDEMPEYRSRMDVSLTGSDSANVENLLRIESPEEIATLEQRWINSWTSSVLTNDLKPLRIPLHSKKSKRCPTCRHILIKPEQKPQSVRFKIKISATSYLPLMGISLPFLNNPTTAAYTAKRSIRPGAMWEEDKNSTPNNPVMVGGRTYPFVLSFTNPMYDPIQIRLNVLRSPLPTITTTAPTDELGTAPQPEKRRPPFAITLPTFTFSVAAFAEAWEYDDEDGDGMIEDEYADLVDDRRHASASSRTAPGRGGKTKTVGVLEKKANTTYIGGEVVIGKEAKGDIKFLMMVTFTYRNDTVDDMDIGEEDGDGDGSPVRTTNPQSSSLANANKQPEIRTFSYYVVVDLGKIAQKSGEGSVDERR</sequence>
<evidence type="ECO:0000313" key="2">
    <source>
        <dbReference type="Proteomes" id="UP000886501"/>
    </source>
</evidence>
<keyword evidence="2" id="KW-1185">Reference proteome</keyword>
<accession>A0ACB6Z427</accession>
<dbReference type="EMBL" id="MU118146">
    <property type="protein sequence ID" value="KAF9644338.1"/>
    <property type="molecule type" value="Genomic_DNA"/>
</dbReference>
<protein>
    <submittedName>
        <fullName evidence="1">Uncharacterized protein</fullName>
    </submittedName>
</protein>
<proteinExistence type="predicted"/>
<comment type="caution">
    <text evidence="1">The sequence shown here is derived from an EMBL/GenBank/DDBJ whole genome shotgun (WGS) entry which is preliminary data.</text>
</comment>
<reference evidence="1" key="2">
    <citation type="journal article" date="2020" name="Nat. Commun.">
        <title>Large-scale genome sequencing of mycorrhizal fungi provides insights into the early evolution of symbiotic traits.</title>
        <authorList>
            <person name="Miyauchi S."/>
            <person name="Kiss E."/>
            <person name="Kuo A."/>
            <person name="Drula E."/>
            <person name="Kohler A."/>
            <person name="Sanchez-Garcia M."/>
            <person name="Morin E."/>
            <person name="Andreopoulos B."/>
            <person name="Barry K.W."/>
            <person name="Bonito G."/>
            <person name="Buee M."/>
            <person name="Carver A."/>
            <person name="Chen C."/>
            <person name="Cichocki N."/>
            <person name="Clum A."/>
            <person name="Culley D."/>
            <person name="Crous P.W."/>
            <person name="Fauchery L."/>
            <person name="Girlanda M."/>
            <person name="Hayes R.D."/>
            <person name="Keri Z."/>
            <person name="LaButti K."/>
            <person name="Lipzen A."/>
            <person name="Lombard V."/>
            <person name="Magnuson J."/>
            <person name="Maillard F."/>
            <person name="Murat C."/>
            <person name="Nolan M."/>
            <person name="Ohm R.A."/>
            <person name="Pangilinan J."/>
            <person name="Pereira M.F."/>
            <person name="Perotto S."/>
            <person name="Peter M."/>
            <person name="Pfister S."/>
            <person name="Riley R."/>
            <person name="Sitrit Y."/>
            <person name="Stielow J.B."/>
            <person name="Szollosi G."/>
            <person name="Zifcakova L."/>
            <person name="Stursova M."/>
            <person name="Spatafora J.W."/>
            <person name="Tedersoo L."/>
            <person name="Vaario L.M."/>
            <person name="Yamada A."/>
            <person name="Yan M."/>
            <person name="Wang P."/>
            <person name="Xu J."/>
            <person name="Bruns T."/>
            <person name="Baldrian P."/>
            <person name="Vilgalys R."/>
            <person name="Dunand C."/>
            <person name="Henrissat B."/>
            <person name="Grigoriev I.V."/>
            <person name="Hibbett D."/>
            <person name="Nagy L.G."/>
            <person name="Martin F.M."/>
        </authorList>
    </citation>
    <scope>NUCLEOTIDE SEQUENCE</scope>
    <source>
        <strain evidence="1">P2</strain>
    </source>
</reference>
<organism evidence="1 2">
    <name type="scientific">Thelephora ganbajun</name>
    <name type="common">Ganba fungus</name>
    <dbReference type="NCBI Taxonomy" id="370292"/>
    <lineage>
        <taxon>Eukaryota</taxon>
        <taxon>Fungi</taxon>
        <taxon>Dikarya</taxon>
        <taxon>Basidiomycota</taxon>
        <taxon>Agaricomycotina</taxon>
        <taxon>Agaricomycetes</taxon>
        <taxon>Thelephorales</taxon>
        <taxon>Thelephoraceae</taxon>
        <taxon>Thelephora</taxon>
    </lineage>
</organism>
<reference evidence="1" key="1">
    <citation type="submission" date="2019-10" db="EMBL/GenBank/DDBJ databases">
        <authorList>
            <consortium name="DOE Joint Genome Institute"/>
            <person name="Kuo A."/>
            <person name="Miyauchi S."/>
            <person name="Kiss E."/>
            <person name="Drula E."/>
            <person name="Kohler A."/>
            <person name="Sanchez-Garcia M."/>
            <person name="Andreopoulos B."/>
            <person name="Barry K.W."/>
            <person name="Bonito G."/>
            <person name="Buee M."/>
            <person name="Carver A."/>
            <person name="Chen C."/>
            <person name="Cichocki N."/>
            <person name="Clum A."/>
            <person name="Culley D."/>
            <person name="Crous P.W."/>
            <person name="Fauchery L."/>
            <person name="Girlanda M."/>
            <person name="Hayes R."/>
            <person name="Keri Z."/>
            <person name="Labutti K."/>
            <person name="Lipzen A."/>
            <person name="Lombard V."/>
            <person name="Magnuson J."/>
            <person name="Maillard F."/>
            <person name="Morin E."/>
            <person name="Murat C."/>
            <person name="Nolan M."/>
            <person name="Ohm R."/>
            <person name="Pangilinan J."/>
            <person name="Pereira M."/>
            <person name="Perotto S."/>
            <person name="Peter M."/>
            <person name="Riley R."/>
            <person name="Sitrit Y."/>
            <person name="Stielow B."/>
            <person name="Szollosi G."/>
            <person name="Zifcakova L."/>
            <person name="Stursova M."/>
            <person name="Spatafora J.W."/>
            <person name="Tedersoo L."/>
            <person name="Vaario L.-M."/>
            <person name="Yamada A."/>
            <person name="Yan M."/>
            <person name="Wang P."/>
            <person name="Xu J."/>
            <person name="Bruns T."/>
            <person name="Baldrian P."/>
            <person name="Vilgalys R."/>
            <person name="Henrissat B."/>
            <person name="Grigoriev I.V."/>
            <person name="Hibbett D."/>
            <person name="Nagy L.G."/>
            <person name="Martin F.M."/>
        </authorList>
    </citation>
    <scope>NUCLEOTIDE SEQUENCE</scope>
    <source>
        <strain evidence="1">P2</strain>
    </source>
</reference>
<dbReference type="Proteomes" id="UP000886501">
    <property type="component" value="Unassembled WGS sequence"/>
</dbReference>
<gene>
    <name evidence="1" type="ORF">BDM02DRAFT_3272504</name>
</gene>
<name>A0ACB6Z427_THEGA</name>